<dbReference type="STRING" id="709032.Sulku_0559"/>
<reference evidence="2 3" key="1">
    <citation type="journal article" date="2012" name="Stand. Genomic Sci.">
        <title>Complete genome sequence of the sulfur compounds oxidizing chemolithoautotroph Sulfuricurvum kujiense type strain (YK-1(T)).</title>
        <authorList>
            <person name="Han C."/>
            <person name="Kotsyurbenko O."/>
            <person name="Chertkov O."/>
            <person name="Held B."/>
            <person name="Lapidus A."/>
            <person name="Nolan M."/>
            <person name="Lucas S."/>
            <person name="Hammon N."/>
            <person name="Deshpande S."/>
            <person name="Cheng J.F."/>
            <person name="Tapia R."/>
            <person name="Goodwin L.A."/>
            <person name="Pitluck S."/>
            <person name="Liolios K."/>
            <person name="Pagani I."/>
            <person name="Ivanova N."/>
            <person name="Mavromatis K."/>
            <person name="Mikhailova N."/>
            <person name="Pati A."/>
            <person name="Chen A."/>
            <person name="Palaniappan K."/>
            <person name="Land M."/>
            <person name="Hauser L."/>
            <person name="Chang Y.J."/>
            <person name="Jeffries C.D."/>
            <person name="Brambilla E.M."/>
            <person name="Rohde M."/>
            <person name="Spring S."/>
            <person name="Sikorski J."/>
            <person name="Goker M."/>
            <person name="Woyke T."/>
            <person name="Bristow J."/>
            <person name="Eisen J.A."/>
            <person name="Markowitz V."/>
            <person name="Hugenholtz P."/>
            <person name="Kyrpides N.C."/>
            <person name="Klenk H.P."/>
            <person name="Detter J.C."/>
        </authorList>
    </citation>
    <scope>NUCLEOTIDE SEQUENCE [LARGE SCALE GENOMIC DNA]</scope>
    <source>
        <strain evidence="3">ATCC BAA-921 / DSM 16994 / JCM 11577 / YK-1</strain>
    </source>
</reference>
<evidence type="ECO:0000256" key="1">
    <source>
        <dbReference type="SAM" id="Phobius"/>
    </source>
</evidence>
<feature type="transmembrane region" description="Helical" evidence="1">
    <location>
        <begin position="92"/>
        <end position="112"/>
    </location>
</feature>
<dbReference type="HOGENOM" id="CLU_2132250_0_0_7"/>
<dbReference type="Proteomes" id="UP000008721">
    <property type="component" value="Chromosome"/>
</dbReference>
<name>E4U0C8_SULKY</name>
<protein>
    <submittedName>
        <fullName evidence="2">Uncharacterized protein</fullName>
    </submittedName>
</protein>
<keyword evidence="1" id="KW-0812">Transmembrane</keyword>
<gene>
    <name evidence="2" type="ordered locus">Sulku_0559</name>
</gene>
<accession>E4U0C8</accession>
<keyword evidence="1" id="KW-0472">Membrane</keyword>
<feature type="transmembrane region" description="Helical" evidence="1">
    <location>
        <begin position="54"/>
        <end position="80"/>
    </location>
</feature>
<proteinExistence type="predicted"/>
<keyword evidence="1" id="KW-1133">Transmembrane helix</keyword>
<dbReference type="OrthoDB" id="5334590at2"/>
<sequence>MVFYCALFLSFLYFKIARVHKKEERLSPLFLAQHLMTAVAIVSLLAYGFMYENLYVFVPILFVFASMVSMMITAVQVGIFVDGKPLFGLTQIYRYLSVLSIITLLLISSLWITQIAF</sequence>
<dbReference type="eggNOG" id="ENOG5031AZC">
    <property type="taxonomic scope" value="Bacteria"/>
</dbReference>
<dbReference type="RefSeq" id="WP_013459422.1">
    <property type="nucleotide sequence ID" value="NC_014762.1"/>
</dbReference>
<organism evidence="2 3">
    <name type="scientific">Sulfuricurvum kujiense (strain ATCC BAA-921 / DSM 16994 / JCM 11577 / YK-1)</name>
    <dbReference type="NCBI Taxonomy" id="709032"/>
    <lineage>
        <taxon>Bacteria</taxon>
        <taxon>Pseudomonadati</taxon>
        <taxon>Campylobacterota</taxon>
        <taxon>Epsilonproteobacteria</taxon>
        <taxon>Campylobacterales</taxon>
        <taxon>Sulfurimonadaceae</taxon>
        <taxon>Sulfuricurvum</taxon>
    </lineage>
</organism>
<dbReference type="AlphaFoldDB" id="E4U0C8"/>
<feature type="transmembrane region" description="Helical" evidence="1">
    <location>
        <begin position="29"/>
        <end position="47"/>
    </location>
</feature>
<dbReference type="KEGG" id="sku:Sulku_0559"/>
<keyword evidence="3" id="KW-1185">Reference proteome</keyword>
<evidence type="ECO:0000313" key="2">
    <source>
        <dbReference type="EMBL" id="ADR33225.1"/>
    </source>
</evidence>
<dbReference type="EMBL" id="CP002355">
    <property type="protein sequence ID" value="ADR33225.1"/>
    <property type="molecule type" value="Genomic_DNA"/>
</dbReference>
<evidence type="ECO:0000313" key="3">
    <source>
        <dbReference type="Proteomes" id="UP000008721"/>
    </source>
</evidence>